<sequence>MDQKGVERKAVVADWGDGFEISSAPSSPKSPAEAVTSVEVGRGTDWREARRDSGSVRSTSSVNRTARALIDFKDVWINP</sequence>
<proteinExistence type="predicted"/>
<feature type="region of interest" description="Disordered" evidence="1">
    <location>
        <begin position="17"/>
        <end position="43"/>
    </location>
</feature>
<feature type="compositionally biased region" description="Low complexity" evidence="1">
    <location>
        <begin position="22"/>
        <end position="34"/>
    </location>
</feature>
<accession>A0AAV8V1V9</accession>
<evidence type="ECO:0000313" key="3">
    <source>
        <dbReference type="Proteomes" id="UP001157974"/>
    </source>
</evidence>
<evidence type="ECO:0000313" key="2">
    <source>
        <dbReference type="EMBL" id="KAJ8908500.1"/>
    </source>
</evidence>
<dbReference type="Proteomes" id="UP001157974">
    <property type="component" value="Unassembled WGS sequence"/>
</dbReference>
<protein>
    <submittedName>
        <fullName evidence="2">Uncharacterized protein</fullName>
    </submittedName>
</protein>
<reference evidence="2 3" key="1">
    <citation type="journal article" date="2023" name="Nat. Commun.">
        <title>Origin of minicircular mitochondrial genomes in red algae.</title>
        <authorList>
            <person name="Lee Y."/>
            <person name="Cho C.H."/>
            <person name="Lee Y.M."/>
            <person name="Park S.I."/>
            <person name="Yang J.H."/>
            <person name="West J.A."/>
            <person name="Bhattacharya D."/>
            <person name="Yoon H.S."/>
        </authorList>
    </citation>
    <scope>NUCLEOTIDE SEQUENCE [LARGE SCALE GENOMIC DNA]</scope>
    <source>
        <strain evidence="2 3">CCMP1338</strain>
        <tissue evidence="2">Whole cell</tissue>
    </source>
</reference>
<gene>
    <name evidence="2" type="ORF">NDN08_005208</name>
</gene>
<keyword evidence="3" id="KW-1185">Reference proteome</keyword>
<dbReference type="EMBL" id="JAMWBK010000001">
    <property type="protein sequence ID" value="KAJ8908500.1"/>
    <property type="molecule type" value="Genomic_DNA"/>
</dbReference>
<dbReference type="AlphaFoldDB" id="A0AAV8V1V9"/>
<evidence type="ECO:0000256" key="1">
    <source>
        <dbReference type="SAM" id="MobiDB-lite"/>
    </source>
</evidence>
<comment type="caution">
    <text evidence="2">The sequence shown here is derived from an EMBL/GenBank/DDBJ whole genome shotgun (WGS) entry which is preliminary data.</text>
</comment>
<name>A0AAV8V1V9_9RHOD</name>
<organism evidence="2 3">
    <name type="scientific">Rhodosorus marinus</name>
    <dbReference type="NCBI Taxonomy" id="101924"/>
    <lineage>
        <taxon>Eukaryota</taxon>
        <taxon>Rhodophyta</taxon>
        <taxon>Stylonematophyceae</taxon>
        <taxon>Stylonematales</taxon>
        <taxon>Stylonemataceae</taxon>
        <taxon>Rhodosorus</taxon>
    </lineage>
</organism>